<reference evidence="2 3" key="1">
    <citation type="submission" date="2023-11" db="EMBL/GenBank/DDBJ databases">
        <authorList>
            <person name="Okamura Y."/>
        </authorList>
    </citation>
    <scope>NUCLEOTIDE SEQUENCE [LARGE SCALE GENOMIC DNA]</scope>
</reference>
<gene>
    <name evidence="2" type="ORF">LNINA_LOCUS4248</name>
</gene>
<evidence type="ECO:0000313" key="3">
    <source>
        <dbReference type="Proteomes" id="UP001497472"/>
    </source>
</evidence>
<dbReference type="AlphaFoldDB" id="A0AAV1J559"/>
<dbReference type="PANTHER" id="PTHR36695:SF12">
    <property type="entry name" value="AGAP008648-PA"/>
    <property type="match status" value="1"/>
</dbReference>
<dbReference type="Pfam" id="PF12248">
    <property type="entry name" value="Methyltransf_FA"/>
    <property type="match status" value="2"/>
</dbReference>
<dbReference type="SMART" id="SM00696">
    <property type="entry name" value="DM9"/>
    <property type="match status" value="2"/>
</dbReference>
<dbReference type="EMBL" id="CAVLEF010000005">
    <property type="protein sequence ID" value="CAK1544511.1"/>
    <property type="molecule type" value="Genomic_DNA"/>
</dbReference>
<dbReference type="Proteomes" id="UP001497472">
    <property type="component" value="Unassembled WGS sequence"/>
</dbReference>
<name>A0AAV1J559_9NEOP</name>
<evidence type="ECO:0000313" key="2">
    <source>
        <dbReference type="EMBL" id="CAK1544511.1"/>
    </source>
</evidence>
<sequence length="454" mass="48918">MANVLDVSTEDNLQYQFFPVSSGSVQFKVRTPNDAHVALTMGPQESDPMYEVFIGGWGNTKSVIRRNRTKPDKVEIETPGIVNGGEFRGFWVRWDGGIISAGREGEAIPFISWSDPEPFPVAFVGVSTGWGATGTWKIEDGAEFDTPDNLQYKFGPVAAGSLEFDFRGPHNCHVCLTSAPAEVDPIYEIILGGWENSQSVIRYCRQKPEKVTVPTPGLMNANDFRKYIVEWRCGRISVRDGKTGQVVMDWVDPSPFPITHFGVRTGWGARGNWRIVHFNKDGIQQPLPPSAPSAAALYAPPPGYPGGAPPAAGGAVWVDACSGQVPPGAVVGGQDCSGEPLYVARAQHEGAMLPGKLAASHQCAYVPWGGVENGKQQYQVLVGGSNNWVPTSGSNIPPGAFPGGESEDGEPLYVGRVRHEGSITTGKVQQTHGVCYIPFAGQELGFPEYEILMA</sequence>
<feature type="domain" description="Farnesoic acid O-methyl transferase" evidence="1">
    <location>
        <begin position="149"/>
        <end position="276"/>
    </location>
</feature>
<evidence type="ECO:0000259" key="1">
    <source>
        <dbReference type="Pfam" id="PF12248"/>
    </source>
</evidence>
<dbReference type="InterPro" id="IPR022041">
    <property type="entry name" value="Methyltransf_FA"/>
</dbReference>
<comment type="caution">
    <text evidence="2">The sequence shown here is derived from an EMBL/GenBank/DDBJ whole genome shotgun (WGS) entry which is preliminary data.</text>
</comment>
<feature type="domain" description="Farnesoic acid O-methyl transferase" evidence="1">
    <location>
        <begin position="11"/>
        <end position="140"/>
    </location>
</feature>
<dbReference type="InterPro" id="IPR006616">
    <property type="entry name" value="DM9_repeat"/>
</dbReference>
<protein>
    <recommendedName>
        <fullName evidence="1">Farnesoic acid O-methyl transferase domain-containing protein</fullName>
    </recommendedName>
</protein>
<keyword evidence="3" id="KW-1185">Reference proteome</keyword>
<accession>A0AAV1J559</accession>
<proteinExistence type="predicted"/>
<dbReference type="PANTHER" id="PTHR36695">
    <property type="entry name" value="AGAP008648-PA"/>
    <property type="match status" value="1"/>
</dbReference>
<dbReference type="Pfam" id="PF11901">
    <property type="entry name" value="DM9"/>
    <property type="match status" value="1"/>
</dbReference>
<organism evidence="2 3">
    <name type="scientific">Leptosia nina</name>
    <dbReference type="NCBI Taxonomy" id="320188"/>
    <lineage>
        <taxon>Eukaryota</taxon>
        <taxon>Metazoa</taxon>
        <taxon>Ecdysozoa</taxon>
        <taxon>Arthropoda</taxon>
        <taxon>Hexapoda</taxon>
        <taxon>Insecta</taxon>
        <taxon>Pterygota</taxon>
        <taxon>Neoptera</taxon>
        <taxon>Endopterygota</taxon>
        <taxon>Lepidoptera</taxon>
        <taxon>Glossata</taxon>
        <taxon>Ditrysia</taxon>
        <taxon>Papilionoidea</taxon>
        <taxon>Pieridae</taxon>
        <taxon>Pierinae</taxon>
        <taxon>Leptosia</taxon>
    </lineage>
</organism>